<feature type="transmembrane region" description="Helical" evidence="1">
    <location>
        <begin position="61"/>
        <end position="79"/>
    </location>
</feature>
<reference evidence="2" key="1">
    <citation type="journal article" date="2014" name="Front. Microbiol.">
        <title>High frequency of phylogenetically diverse reductive dehalogenase-homologous genes in deep subseafloor sedimentary metagenomes.</title>
        <authorList>
            <person name="Kawai M."/>
            <person name="Futagami T."/>
            <person name="Toyoda A."/>
            <person name="Takaki Y."/>
            <person name="Nishi S."/>
            <person name="Hori S."/>
            <person name="Arai W."/>
            <person name="Tsubouchi T."/>
            <person name="Morono Y."/>
            <person name="Uchiyama I."/>
            <person name="Ito T."/>
            <person name="Fujiyama A."/>
            <person name="Inagaki F."/>
            <person name="Takami H."/>
        </authorList>
    </citation>
    <scope>NUCLEOTIDE SEQUENCE</scope>
    <source>
        <strain evidence="2">Expedition CK06-06</strain>
    </source>
</reference>
<keyword evidence="1" id="KW-0812">Transmembrane</keyword>
<keyword evidence="1" id="KW-1133">Transmembrane helix</keyword>
<feature type="transmembrane region" description="Helical" evidence="1">
    <location>
        <begin position="149"/>
        <end position="166"/>
    </location>
</feature>
<comment type="caution">
    <text evidence="2">The sequence shown here is derived from an EMBL/GenBank/DDBJ whole genome shotgun (WGS) entry which is preliminary data.</text>
</comment>
<dbReference type="EMBL" id="BART01009599">
    <property type="protein sequence ID" value="GAG78521.1"/>
    <property type="molecule type" value="Genomic_DNA"/>
</dbReference>
<gene>
    <name evidence="2" type="ORF">S01H4_21229</name>
</gene>
<keyword evidence="1" id="KW-0472">Membrane</keyword>
<proteinExistence type="predicted"/>
<evidence type="ECO:0000256" key="1">
    <source>
        <dbReference type="SAM" id="Phobius"/>
    </source>
</evidence>
<protein>
    <submittedName>
        <fullName evidence="2">Uncharacterized protein</fullName>
    </submittedName>
</protein>
<organism evidence="2">
    <name type="scientific">marine sediment metagenome</name>
    <dbReference type="NCBI Taxonomy" id="412755"/>
    <lineage>
        <taxon>unclassified sequences</taxon>
        <taxon>metagenomes</taxon>
        <taxon>ecological metagenomes</taxon>
    </lineage>
</organism>
<feature type="transmembrane region" description="Helical" evidence="1">
    <location>
        <begin position="86"/>
        <end position="111"/>
    </location>
</feature>
<name>X1C2C2_9ZZZZ</name>
<evidence type="ECO:0000313" key="2">
    <source>
        <dbReference type="EMBL" id="GAG78521.1"/>
    </source>
</evidence>
<feature type="transmembrane region" description="Helical" evidence="1">
    <location>
        <begin position="117"/>
        <end position="137"/>
    </location>
</feature>
<feature type="transmembrane region" description="Helical" evidence="1">
    <location>
        <begin position="186"/>
        <end position="204"/>
    </location>
</feature>
<sequence length="206" mass="24389">MDSSTKVDDKLFENKKYNNYTRILEFVCFGILTGVIFIFTWNTLSNHFRIAARNSANIFRIIFWINVILIIIVITRLVVIKKFAAYITLFFVLAFFYILYIIIDLIAEVLFPGDRTYAWYSFLIDFLLFIFIIGSIFDKVEYLERKLKFVKAETISLFIILMKLIAQLTKIFPNLDIPIVERQEVFTLIIFVIFTLFFGIHSIIMH</sequence>
<feature type="non-terminal residue" evidence="2">
    <location>
        <position position="206"/>
    </location>
</feature>
<dbReference type="AlphaFoldDB" id="X1C2C2"/>
<accession>X1C2C2</accession>
<feature type="transmembrane region" description="Helical" evidence="1">
    <location>
        <begin position="20"/>
        <end position="41"/>
    </location>
</feature>